<dbReference type="Proteomes" id="UP000008177">
    <property type="component" value="Unplaced contigs"/>
</dbReference>
<dbReference type="EMBL" id="FQ790354">
    <property type="protein sequence ID" value="CCD55273.1"/>
    <property type="molecule type" value="Genomic_DNA"/>
</dbReference>
<dbReference type="HOGENOM" id="CLU_2637806_0_0_1"/>
<dbReference type="AlphaFoldDB" id="G2YUH5"/>
<proteinExistence type="predicted"/>
<accession>G2YUH5</accession>
<evidence type="ECO:0000313" key="1">
    <source>
        <dbReference type="EMBL" id="CCD55273.1"/>
    </source>
</evidence>
<gene>
    <name evidence="1" type="ORF">BofuT4_P156690.1</name>
</gene>
<evidence type="ECO:0000313" key="2">
    <source>
        <dbReference type="Proteomes" id="UP000008177"/>
    </source>
</evidence>
<name>G2YUH5_BOTF4</name>
<protein>
    <submittedName>
        <fullName evidence="1">Uncharacterized protein</fullName>
    </submittedName>
</protein>
<reference evidence="2" key="1">
    <citation type="journal article" date="2011" name="PLoS Genet.">
        <title>Genomic analysis of the necrotrophic fungal pathogens Sclerotinia sclerotiorum and Botrytis cinerea.</title>
        <authorList>
            <person name="Amselem J."/>
            <person name="Cuomo C.A."/>
            <person name="van Kan J.A."/>
            <person name="Viaud M."/>
            <person name="Benito E.P."/>
            <person name="Couloux A."/>
            <person name="Coutinho P.M."/>
            <person name="de Vries R.P."/>
            <person name="Dyer P.S."/>
            <person name="Fillinger S."/>
            <person name="Fournier E."/>
            <person name="Gout L."/>
            <person name="Hahn M."/>
            <person name="Kohn L."/>
            <person name="Lapalu N."/>
            <person name="Plummer K.M."/>
            <person name="Pradier J.M."/>
            <person name="Quevillon E."/>
            <person name="Sharon A."/>
            <person name="Simon A."/>
            <person name="ten Have A."/>
            <person name="Tudzynski B."/>
            <person name="Tudzynski P."/>
            <person name="Wincker P."/>
            <person name="Andrew M."/>
            <person name="Anthouard V."/>
            <person name="Beever R.E."/>
            <person name="Beffa R."/>
            <person name="Benoit I."/>
            <person name="Bouzid O."/>
            <person name="Brault B."/>
            <person name="Chen Z."/>
            <person name="Choquer M."/>
            <person name="Collemare J."/>
            <person name="Cotton P."/>
            <person name="Danchin E.G."/>
            <person name="Da Silva C."/>
            <person name="Gautier A."/>
            <person name="Giraud C."/>
            <person name="Giraud T."/>
            <person name="Gonzalez C."/>
            <person name="Grossetete S."/>
            <person name="Guldener U."/>
            <person name="Henrissat B."/>
            <person name="Howlett B.J."/>
            <person name="Kodira C."/>
            <person name="Kretschmer M."/>
            <person name="Lappartient A."/>
            <person name="Leroch M."/>
            <person name="Levis C."/>
            <person name="Mauceli E."/>
            <person name="Neuveglise C."/>
            <person name="Oeser B."/>
            <person name="Pearson M."/>
            <person name="Poulain J."/>
            <person name="Poussereau N."/>
            <person name="Quesneville H."/>
            <person name="Rascle C."/>
            <person name="Schumacher J."/>
            <person name="Segurens B."/>
            <person name="Sexton A."/>
            <person name="Silva E."/>
            <person name="Sirven C."/>
            <person name="Soanes D.M."/>
            <person name="Talbot N.J."/>
            <person name="Templeton M."/>
            <person name="Yandava C."/>
            <person name="Yarden O."/>
            <person name="Zeng Q."/>
            <person name="Rollins J.A."/>
            <person name="Lebrun M.H."/>
            <person name="Dickman M."/>
        </authorList>
    </citation>
    <scope>NUCLEOTIDE SEQUENCE [LARGE SCALE GENOMIC DNA]</scope>
    <source>
        <strain evidence="2">T4</strain>
    </source>
</reference>
<organism evidence="1 2">
    <name type="scientific">Botryotinia fuckeliana (strain T4)</name>
    <name type="common">Noble rot fungus</name>
    <name type="synonym">Botrytis cinerea</name>
    <dbReference type="NCBI Taxonomy" id="999810"/>
    <lineage>
        <taxon>Eukaryota</taxon>
        <taxon>Fungi</taxon>
        <taxon>Dikarya</taxon>
        <taxon>Ascomycota</taxon>
        <taxon>Pezizomycotina</taxon>
        <taxon>Leotiomycetes</taxon>
        <taxon>Helotiales</taxon>
        <taxon>Sclerotiniaceae</taxon>
        <taxon>Botrytis</taxon>
    </lineage>
</organism>
<sequence length="77" mass="8900">MSSVKYPIKSPSHPSLLLAIHKHTSQRRYYSSRVTDCESCSPFLCLIVLCMNDRNEDEKVESHTAFSQPGMQFYEFP</sequence>
<dbReference type="InParanoid" id="G2YUH5"/>